<evidence type="ECO:0000313" key="4">
    <source>
        <dbReference type="EMBL" id="KAK3776779.1"/>
    </source>
</evidence>
<proteinExistence type="predicted"/>
<dbReference type="Gene3D" id="2.60.120.260">
    <property type="entry name" value="Galactose-binding domain-like"/>
    <property type="match status" value="1"/>
</dbReference>
<dbReference type="EMBL" id="JAWDGP010003173">
    <property type="protein sequence ID" value="KAK3776779.1"/>
    <property type="molecule type" value="Genomic_DNA"/>
</dbReference>
<evidence type="ECO:0000313" key="5">
    <source>
        <dbReference type="Proteomes" id="UP001283361"/>
    </source>
</evidence>
<dbReference type="GO" id="GO:0009986">
    <property type="term" value="C:cell surface"/>
    <property type="evidence" value="ECO:0007669"/>
    <property type="project" value="TreeGrafter"/>
</dbReference>
<dbReference type="InterPro" id="IPR050969">
    <property type="entry name" value="Dev_Signal_Modulators"/>
</dbReference>
<dbReference type="GO" id="GO:0005102">
    <property type="term" value="F:signaling receptor binding"/>
    <property type="evidence" value="ECO:0007669"/>
    <property type="project" value="TreeGrafter"/>
</dbReference>
<dbReference type="GO" id="GO:0005576">
    <property type="term" value="C:extracellular region"/>
    <property type="evidence" value="ECO:0007669"/>
    <property type="project" value="TreeGrafter"/>
</dbReference>
<keyword evidence="1" id="KW-0732">Signal</keyword>
<organism evidence="4 5">
    <name type="scientific">Elysia crispata</name>
    <name type="common">lettuce slug</name>
    <dbReference type="NCBI Taxonomy" id="231223"/>
    <lineage>
        <taxon>Eukaryota</taxon>
        <taxon>Metazoa</taxon>
        <taxon>Spiralia</taxon>
        <taxon>Lophotrochozoa</taxon>
        <taxon>Mollusca</taxon>
        <taxon>Gastropoda</taxon>
        <taxon>Heterobranchia</taxon>
        <taxon>Euthyneura</taxon>
        <taxon>Panpulmonata</taxon>
        <taxon>Sacoglossa</taxon>
        <taxon>Placobranchoidea</taxon>
        <taxon>Plakobranchidae</taxon>
        <taxon>Elysia</taxon>
    </lineage>
</organism>
<evidence type="ECO:0000256" key="2">
    <source>
        <dbReference type="ARBA" id="ARBA00023157"/>
    </source>
</evidence>
<dbReference type="InterPro" id="IPR058727">
    <property type="entry name" value="Helical_Vwde"/>
</dbReference>
<comment type="caution">
    <text evidence="4">The sequence shown here is derived from an EMBL/GenBank/DDBJ whole genome shotgun (WGS) entry which is preliminary data.</text>
</comment>
<dbReference type="PANTHER" id="PTHR14949:SF56">
    <property type="entry name" value="EGF-LIKE-DOMAIN, MULTIPLE 7"/>
    <property type="match status" value="1"/>
</dbReference>
<dbReference type="PROSITE" id="PS01186">
    <property type="entry name" value="EGF_2"/>
    <property type="match status" value="1"/>
</dbReference>
<dbReference type="Proteomes" id="UP001283361">
    <property type="component" value="Unassembled WGS sequence"/>
</dbReference>
<dbReference type="PANTHER" id="PTHR14949">
    <property type="entry name" value="EGF-LIKE-DOMAIN, MULTIPLE 7, 8"/>
    <property type="match status" value="1"/>
</dbReference>
<sequence>MCTSHWDAGKRQAEKEISVVANKDPADQVDKDMTIEFDPLRPAGGGQVHQLLDNLKIPKVDVKLANTPFHQCTITGDPHVRMFQSSGLRIHVYQIGEFLVYSNPLHDVEIHGKNWPCNGHASCLCSLIVRQGNDIVRVSLCDDVHVPRYLRRASYAVRQNYVLGNARMRMKTRVQGLSQGTRVYADHEDKYTQIKFASGLKVEVKHPYPVGLYAKVTAPPDHAQGLQGQGLCGTPGQNFSRVLTKNGGGIAICRGGHSGCRSDDFNESWRLDRATSMYHKEPATSNKVNTAGQDLCGCAAPVPGVASPVTCDFSGNQECQHCTDVTNALPPGLFQGPSTIVKRASSNSTAMGNSTEDYFTFHADEYMAAFPNYRLPIAAAFPNYRLPIAAAFPNYRLPIAAAFPNYRLPIAAAFPNYRLPIAAAFPNYRLPIAAAFPNYRLPIAAAFPNYRLPIAAAFPNYRLPIAAAFPNYRLPIAAAFPNYRLPIAAAFPNYRLPIAAAFPNYRLPIAAAFPNYRLPIAAAFPNYRLPIAAAFPNYRLPIAAADDAIGPAVDPAKEAQVRQMCTRAVHQSVMMGLCQHLAALVESAVDECVDDYMVTGDDKIADASVHAFNMICQSEIERDPKNYVLGTDGVMELRDSVTVRSICTQTCSSHGACQTGVCVCDPGWKGNHCAISVNGTANSTTTSTTASPNTSSTTAAGGAIITTTAKVGTNTSVAAATIIGSTSTPSASPPTMQMCDGSISNCSNLDLPAPIGAVPGDAINCRFDISGQKQVLTTGQINTAGKCECPVPNLHFGRNIGAVYVEMSVTCESSGDVSPSQDLILYDPLCGDKSLTQNTDVCIIESFCFEDGFMNPVNDYEGCSSAQNMTAWTSAVHHMLKPSEIELTLSGPHPMTIMMTCALPSPAAVDLTVEWCLNDAKFFSQSLAAGEDHVEKFLLDFIKIMGGIPEKLRCQLEDKSVTPSRKMVSEEFTLV</sequence>
<dbReference type="Pfam" id="PF23106">
    <property type="entry name" value="EGF_Teneurin"/>
    <property type="match status" value="1"/>
</dbReference>
<evidence type="ECO:0000259" key="3">
    <source>
        <dbReference type="PROSITE" id="PS51233"/>
    </source>
</evidence>
<evidence type="ECO:0000256" key="1">
    <source>
        <dbReference type="ARBA" id="ARBA00022729"/>
    </source>
</evidence>
<dbReference type="Pfam" id="PF26129">
    <property type="entry name" value="Vwde"/>
    <property type="match status" value="1"/>
</dbReference>
<dbReference type="AlphaFoldDB" id="A0AAE0ZWG2"/>
<keyword evidence="2" id="KW-1015">Disulfide bond</keyword>
<accession>A0AAE0ZWG2</accession>
<gene>
    <name evidence="4" type="ORF">RRG08_024556</name>
</gene>
<name>A0AAE0ZWG2_9GAST</name>
<reference evidence="4" key="1">
    <citation type="journal article" date="2023" name="G3 (Bethesda)">
        <title>A reference genome for the long-term kleptoplast-retaining sea slug Elysia crispata morphotype clarki.</title>
        <authorList>
            <person name="Eastman K.E."/>
            <person name="Pendleton A.L."/>
            <person name="Shaikh M.A."/>
            <person name="Suttiyut T."/>
            <person name="Ogas R."/>
            <person name="Tomko P."/>
            <person name="Gavelis G."/>
            <person name="Widhalm J.R."/>
            <person name="Wisecaver J.H."/>
        </authorList>
    </citation>
    <scope>NUCLEOTIDE SEQUENCE</scope>
    <source>
        <strain evidence="4">ECLA1</strain>
    </source>
</reference>
<dbReference type="PROSITE" id="PS51233">
    <property type="entry name" value="VWFD"/>
    <property type="match status" value="1"/>
</dbReference>
<dbReference type="InterPro" id="IPR001846">
    <property type="entry name" value="VWF_type-D"/>
</dbReference>
<feature type="domain" description="VWFD" evidence="3">
    <location>
        <begin position="70"/>
        <end position="277"/>
    </location>
</feature>
<dbReference type="SUPFAM" id="SSF57196">
    <property type="entry name" value="EGF/Laminin"/>
    <property type="match status" value="1"/>
</dbReference>
<dbReference type="InterPro" id="IPR000742">
    <property type="entry name" value="EGF"/>
</dbReference>
<protein>
    <recommendedName>
        <fullName evidence="3">VWFD domain-containing protein</fullName>
    </recommendedName>
</protein>
<keyword evidence="5" id="KW-1185">Reference proteome</keyword>